<organism evidence="10">
    <name type="scientific">Chromera velia CCMP2878</name>
    <dbReference type="NCBI Taxonomy" id="1169474"/>
    <lineage>
        <taxon>Eukaryota</taxon>
        <taxon>Sar</taxon>
        <taxon>Alveolata</taxon>
        <taxon>Colpodellida</taxon>
        <taxon>Chromeraceae</taxon>
        <taxon>Chromera</taxon>
    </lineage>
</organism>
<proteinExistence type="inferred from homology"/>
<keyword evidence="2" id="KW-0645">Protease</keyword>
<accession>A0A0G4H838</accession>
<dbReference type="SUPFAM" id="SSF55920">
    <property type="entry name" value="Creatinase/aminopeptidase"/>
    <property type="match status" value="1"/>
</dbReference>
<dbReference type="PANTHER" id="PTHR48480">
    <property type="match status" value="1"/>
</dbReference>
<keyword evidence="5" id="KW-0482">Metalloprotease</keyword>
<dbReference type="EMBL" id="CDMZ01001967">
    <property type="protein sequence ID" value="CEM39896.1"/>
    <property type="molecule type" value="Genomic_DNA"/>
</dbReference>
<dbReference type="VEuPathDB" id="CryptoDB:Cvel_25052"/>
<comment type="cofactor">
    <cofactor evidence="1">
        <name>Mn(2+)</name>
        <dbReference type="ChEBI" id="CHEBI:29035"/>
    </cofactor>
</comment>
<evidence type="ECO:0000256" key="5">
    <source>
        <dbReference type="ARBA" id="ARBA00023049"/>
    </source>
</evidence>
<dbReference type="AlphaFoldDB" id="A0A0G4H838"/>
<dbReference type="PROSITE" id="PS00491">
    <property type="entry name" value="PROLINE_PEPTIDASE"/>
    <property type="match status" value="1"/>
</dbReference>
<dbReference type="Pfam" id="PF00557">
    <property type="entry name" value="Peptidase_M24"/>
    <property type="match status" value="1"/>
</dbReference>
<feature type="chain" id="PRO_5005191054" description="Peptidase M24 domain-containing protein" evidence="8">
    <location>
        <begin position="17"/>
        <end position="332"/>
    </location>
</feature>
<evidence type="ECO:0000259" key="9">
    <source>
        <dbReference type="Pfam" id="PF00557"/>
    </source>
</evidence>
<dbReference type="CDD" id="cd01087">
    <property type="entry name" value="Prolidase"/>
    <property type="match status" value="1"/>
</dbReference>
<dbReference type="GO" id="GO:0008237">
    <property type="term" value="F:metallopeptidase activity"/>
    <property type="evidence" value="ECO:0007669"/>
    <property type="project" value="UniProtKB-KW"/>
</dbReference>
<dbReference type="GO" id="GO:0046872">
    <property type="term" value="F:metal ion binding"/>
    <property type="evidence" value="ECO:0007669"/>
    <property type="project" value="UniProtKB-KW"/>
</dbReference>
<gene>
    <name evidence="10" type="ORF">Cvel_25052</name>
</gene>
<keyword evidence="4" id="KW-0378">Hydrolase</keyword>
<comment type="similarity">
    <text evidence="7">Belongs to the peptidase M24B family.</text>
</comment>
<dbReference type="GO" id="GO:0006508">
    <property type="term" value="P:proteolysis"/>
    <property type="evidence" value="ECO:0007669"/>
    <property type="project" value="UniProtKB-KW"/>
</dbReference>
<dbReference type="PhylomeDB" id="A0A0G4H838"/>
<evidence type="ECO:0000256" key="6">
    <source>
        <dbReference type="ARBA" id="ARBA00023211"/>
    </source>
</evidence>
<keyword evidence="6" id="KW-0464">Manganese</keyword>
<dbReference type="Gene3D" id="3.90.230.10">
    <property type="entry name" value="Creatinase/methionine aminopeptidase superfamily"/>
    <property type="match status" value="1"/>
</dbReference>
<name>A0A0G4H838_9ALVE</name>
<evidence type="ECO:0000256" key="2">
    <source>
        <dbReference type="ARBA" id="ARBA00022670"/>
    </source>
</evidence>
<keyword evidence="3 7" id="KW-0479">Metal-binding</keyword>
<evidence type="ECO:0000256" key="4">
    <source>
        <dbReference type="ARBA" id="ARBA00022801"/>
    </source>
</evidence>
<dbReference type="InterPro" id="IPR000994">
    <property type="entry name" value="Pept_M24"/>
</dbReference>
<feature type="signal peptide" evidence="8">
    <location>
        <begin position="1"/>
        <end position="16"/>
    </location>
</feature>
<evidence type="ECO:0000256" key="1">
    <source>
        <dbReference type="ARBA" id="ARBA00001936"/>
    </source>
</evidence>
<evidence type="ECO:0000256" key="7">
    <source>
        <dbReference type="RuleBase" id="RU000590"/>
    </source>
</evidence>
<dbReference type="PANTHER" id="PTHR48480:SF2">
    <property type="entry name" value="PEPTIDASE D"/>
    <property type="match status" value="1"/>
</dbReference>
<dbReference type="FunFam" id="3.90.230.10:FF:000002">
    <property type="entry name" value="Xaa-Pro aminopeptidase 3"/>
    <property type="match status" value="1"/>
</dbReference>
<evidence type="ECO:0000313" key="10">
    <source>
        <dbReference type="EMBL" id="CEM39896.1"/>
    </source>
</evidence>
<sequence>MDVLLLFSSLLAGISKFELDDSALFPVLSESRVFKTPEEISFMRTANEVSSAGHRFVMELCKGGMWERQLEASFKGYCGMHGGARHEAYDCICASGPNAAVLHYGHAGAPNDRRMQDGDMVLLDMGCEYNGYATDITHTFPVSGKFTENQKVIYEGVLSASTTVKSQLRPGIQWLDMHRAAEREILKALKKAGVLNETAEMEEMIEADLGAVFMPHGLGHFLGLNVHDVGGYNQGAKRNPRPGLKYCRTSRALQEGMVLTVEPGCYFVDFLLDKALKDPKHSKFLNPEGVQKFRGFGGVRIEDNVLITADGHDCFTDVPRTVEDIERAMAAH</sequence>
<evidence type="ECO:0000256" key="8">
    <source>
        <dbReference type="SAM" id="SignalP"/>
    </source>
</evidence>
<dbReference type="InterPro" id="IPR001131">
    <property type="entry name" value="Peptidase_M24B_aminopep-P_CS"/>
</dbReference>
<evidence type="ECO:0000256" key="3">
    <source>
        <dbReference type="ARBA" id="ARBA00022723"/>
    </source>
</evidence>
<dbReference type="InterPro" id="IPR052433">
    <property type="entry name" value="X-Pro_dipept-like"/>
</dbReference>
<reference evidence="10" key="1">
    <citation type="submission" date="2014-11" db="EMBL/GenBank/DDBJ databases">
        <authorList>
            <person name="Otto D Thomas"/>
            <person name="Naeem Raeece"/>
        </authorList>
    </citation>
    <scope>NUCLEOTIDE SEQUENCE</scope>
</reference>
<keyword evidence="8" id="KW-0732">Signal</keyword>
<dbReference type="InterPro" id="IPR036005">
    <property type="entry name" value="Creatinase/aminopeptidase-like"/>
</dbReference>
<protein>
    <recommendedName>
        <fullName evidence="9">Peptidase M24 domain-containing protein</fullName>
    </recommendedName>
</protein>
<feature type="domain" description="Peptidase M24" evidence="9">
    <location>
        <begin position="43"/>
        <end position="309"/>
    </location>
</feature>